<evidence type="ECO:0000313" key="2">
    <source>
        <dbReference type="EMBL" id="SMF61606.1"/>
    </source>
</evidence>
<keyword evidence="1" id="KW-0732">Signal</keyword>
<feature type="signal peptide" evidence="1">
    <location>
        <begin position="1"/>
        <end position="18"/>
    </location>
</feature>
<dbReference type="AlphaFoldDB" id="A0A1X7G013"/>
<dbReference type="Proteomes" id="UP000192934">
    <property type="component" value="Chromosome I"/>
</dbReference>
<reference evidence="3" key="1">
    <citation type="submission" date="2017-04" db="EMBL/GenBank/DDBJ databases">
        <authorList>
            <person name="Varghese N."/>
            <person name="Submissions S."/>
        </authorList>
    </citation>
    <scope>NUCLEOTIDE SEQUENCE [LARGE SCALE GENOMIC DNA]</scope>
    <source>
        <strain evidence="3">Dd16</strain>
    </source>
</reference>
<organism evidence="2 3">
    <name type="scientific">Allosphingosinicella indica</name>
    <dbReference type="NCBI Taxonomy" id="941907"/>
    <lineage>
        <taxon>Bacteria</taxon>
        <taxon>Pseudomonadati</taxon>
        <taxon>Pseudomonadota</taxon>
        <taxon>Alphaproteobacteria</taxon>
        <taxon>Sphingomonadales</taxon>
        <taxon>Sphingomonadaceae</taxon>
        <taxon>Allosphingosinicella</taxon>
    </lineage>
</organism>
<gene>
    <name evidence="2" type="ORF">SAMN06295910_0598</name>
</gene>
<name>A0A1X7G013_9SPHN</name>
<feature type="chain" id="PRO_5013163345" evidence="1">
    <location>
        <begin position="19"/>
        <end position="221"/>
    </location>
</feature>
<protein>
    <submittedName>
        <fullName evidence="2">Uncharacterized protein</fullName>
    </submittedName>
</protein>
<evidence type="ECO:0000313" key="3">
    <source>
        <dbReference type="Proteomes" id="UP000192934"/>
    </source>
</evidence>
<dbReference type="RefSeq" id="WP_085217452.1">
    <property type="nucleotide sequence ID" value="NZ_LT840185.1"/>
</dbReference>
<dbReference type="STRING" id="941907.SAMN06295910_0598"/>
<dbReference type="EMBL" id="LT840185">
    <property type="protein sequence ID" value="SMF61606.1"/>
    <property type="molecule type" value="Genomic_DNA"/>
</dbReference>
<dbReference type="OrthoDB" id="7550459at2"/>
<accession>A0A1X7G013</accession>
<evidence type="ECO:0000256" key="1">
    <source>
        <dbReference type="SAM" id="SignalP"/>
    </source>
</evidence>
<keyword evidence="3" id="KW-1185">Reference proteome</keyword>
<sequence>MRLWLVVLCMAPAQAVRAAGGAHVVDDSEVETPGVCHFENWYTHYGAGSGLANSDVGCTLKAHPHVELNGAVQHIWDRAGATTYASPSIKLALRPVSEGLGIAASGTATFDLDRGRLDSFAVTTPLTLAFSPKVRAHANLGYQWARTGDRNAFFWGAQLDVQASDKLALMGEVFGLNRGPAGFQAGVRWTPEHWIDVDLLAGRYVDGASPRALTLGITIRR</sequence>
<proteinExistence type="predicted"/>